<dbReference type="InterPro" id="IPR031338">
    <property type="entry name" value="KDPG/KHG_AS_2"/>
</dbReference>
<protein>
    <submittedName>
        <fullName evidence="6">2-dehydro-3-deoxyphosphogluconate aldolase / (4S)-4-hydroxy-2-oxoglutarate aldolase</fullName>
    </submittedName>
</protein>
<evidence type="ECO:0000256" key="3">
    <source>
        <dbReference type="ARBA" id="ARBA00011233"/>
    </source>
</evidence>
<dbReference type="PANTHER" id="PTHR30246">
    <property type="entry name" value="2-KETO-3-DEOXY-6-PHOSPHOGLUCONATE ALDOLASE"/>
    <property type="match status" value="1"/>
</dbReference>
<dbReference type="NCBIfam" id="TIGR01182">
    <property type="entry name" value="eda"/>
    <property type="match status" value="1"/>
</dbReference>
<dbReference type="Pfam" id="PF01081">
    <property type="entry name" value="Aldolase"/>
    <property type="match status" value="1"/>
</dbReference>
<evidence type="ECO:0000256" key="1">
    <source>
        <dbReference type="ARBA" id="ARBA00004761"/>
    </source>
</evidence>
<dbReference type="GeneID" id="93278847"/>
<dbReference type="Proteomes" id="UP000198508">
    <property type="component" value="Unassembled WGS sequence"/>
</dbReference>
<dbReference type="STRING" id="460384.SAMN05216313_10287"/>
<gene>
    <name evidence="6" type="ORF">SAMN05216313_10287</name>
</gene>
<dbReference type="CDD" id="cd00452">
    <property type="entry name" value="KDPG_aldolase"/>
    <property type="match status" value="1"/>
</dbReference>
<evidence type="ECO:0000256" key="5">
    <source>
        <dbReference type="ARBA" id="ARBA00023277"/>
    </source>
</evidence>
<evidence type="ECO:0000313" key="6">
    <source>
        <dbReference type="EMBL" id="SET09380.1"/>
    </source>
</evidence>
<comment type="pathway">
    <text evidence="1">Carbohydrate acid metabolism.</text>
</comment>
<dbReference type="SUPFAM" id="SSF51569">
    <property type="entry name" value="Aldolase"/>
    <property type="match status" value="1"/>
</dbReference>
<evidence type="ECO:0000256" key="4">
    <source>
        <dbReference type="ARBA" id="ARBA00023239"/>
    </source>
</evidence>
<dbReference type="AlphaFoldDB" id="A0A1I0BSR8"/>
<keyword evidence="4" id="KW-0456">Lyase</keyword>
<accession>A0A1I0BSR8</accession>
<keyword evidence="5" id="KW-0119">Carbohydrate metabolism</keyword>
<proteinExistence type="inferred from homology"/>
<dbReference type="PANTHER" id="PTHR30246:SF1">
    <property type="entry name" value="2-DEHYDRO-3-DEOXY-6-PHOSPHOGALACTONATE ALDOLASE-RELATED"/>
    <property type="match status" value="1"/>
</dbReference>
<reference evidence="7" key="1">
    <citation type="submission" date="2016-10" db="EMBL/GenBank/DDBJ databases">
        <authorList>
            <person name="Varghese N."/>
            <person name="Submissions S."/>
        </authorList>
    </citation>
    <scope>NUCLEOTIDE SEQUENCE [LARGE SCALE GENOMIC DNA]</scope>
    <source>
        <strain evidence="7">NLAE-zl-G277</strain>
    </source>
</reference>
<evidence type="ECO:0000256" key="2">
    <source>
        <dbReference type="ARBA" id="ARBA00006906"/>
    </source>
</evidence>
<dbReference type="InterPro" id="IPR013785">
    <property type="entry name" value="Aldolase_TIM"/>
</dbReference>
<name>A0A1I0BSR8_9FIRM</name>
<dbReference type="EMBL" id="FOIM01000002">
    <property type="protein sequence ID" value="SET09380.1"/>
    <property type="molecule type" value="Genomic_DNA"/>
</dbReference>
<evidence type="ECO:0000313" key="7">
    <source>
        <dbReference type="Proteomes" id="UP000198508"/>
    </source>
</evidence>
<dbReference type="PROSITE" id="PS00160">
    <property type="entry name" value="ALDOLASE_KDPG_KHG_2"/>
    <property type="match status" value="1"/>
</dbReference>
<dbReference type="RefSeq" id="WP_242956239.1">
    <property type="nucleotide sequence ID" value="NZ_FOIM01000002.1"/>
</dbReference>
<dbReference type="Gene3D" id="3.20.20.70">
    <property type="entry name" value="Aldolase class I"/>
    <property type="match status" value="1"/>
</dbReference>
<organism evidence="6 7">
    <name type="scientific">Enterocloster lavalensis</name>
    <dbReference type="NCBI Taxonomy" id="460384"/>
    <lineage>
        <taxon>Bacteria</taxon>
        <taxon>Bacillati</taxon>
        <taxon>Bacillota</taxon>
        <taxon>Clostridia</taxon>
        <taxon>Lachnospirales</taxon>
        <taxon>Lachnospiraceae</taxon>
        <taxon>Enterocloster</taxon>
    </lineage>
</organism>
<comment type="subunit">
    <text evidence="3">Homotrimer.</text>
</comment>
<dbReference type="InterPro" id="IPR000887">
    <property type="entry name" value="Aldlse_KDPG_KHG"/>
</dbReference>
<comment type="similarity">
    <text evidence="2">Belongs to the KHG/KDPG aldolase family.</text>
</comment>
<sequence>MNQEMVTQAIKKHKVVAILRGIERESVEPVIDALYEGGIRLLEITFNQKSLSKLQDTAAAISYAKKKYGNSMYVGAGTVMSVEEVICAENAGASFILSPNVNERVLRAAVERNMCAVPGAMTPTEIVTAYEAGAAFVKLFPAGNMGLAYCKAVMAPINHIPLMAVGGIGLDNLRDYLCAGFESVGVGSSLTCREMIRNKEYSRLSSLAAEYMQAATAKKNL</sequence>
<keyword evidence="7" id="KW-1185">Reference proteome</keyword>
<dbReference type="GO" id="GO:0016829">
    <property type="term" value="F:lyase activity"/>
    <property type="evidence" value="ECO:0007669"/>
    <property type="project" value="UniProtKB-KW"/>
</dbReference>